<dbReference type="RefSeq" id="WP_087009270.1">
    <property type="nucleotide sequence ID" value="NZ_FWFF01000021.1"/>
</dbReference>
<evidence type="ECO:0000313" key="1">
    <source>
        <dbReference type="EMBL" id="SLN01103.1"/>
    </source>
</evidence>
<evidence type="ECO:0008006" key="3">
    <source>
        <dbReference type="Google" id="ProtNLM"/>
    </source>
</evidence>
<name>A0A1X6XPN2_9MICO</name>
<gene>
    <name evidence="1" type="ORF">FM105_14090</name>
</gene>
<accession>A0A1X6XPN2</accession>
<dbReference type="InterPro" id="IPR046040">
    <property type="entry name" value="DUF5998"/>
</dbReference>
<proteinExistence type="predicted"/>
<dbReference type="Proteomes" id="UP000196581">
    <property type="component" value="Unassembled WGS sequence"/>
</dbReference>
<dbReference type="EMBL" id="FWFF01000021">
    <property type="protein sequence ID" value="SLN01103.1"/>
    <property type="molecule type" value="Genomic_DNA"/>
</dbReference>
<sequence>MAIPHELISDLQAAGYYPQLAGTMLVESLFDEEIRSHFVHIDTHVDLDSIHRHVTAFAITPTRLLIAHVDDDPAPRPLGQPPRAMTSSEAIELVDIRTVLIGRTYERPAQFEPGQPPVEVSLTLGWGSTTRIDTFPEACTDPQCDADHGYGGSLLSEDLTLRVSAQAEGPEAVARAEAFAVELRRASFRATRDRG</sequence>
<dbReference type="Pfam" id="PF19461">
    <property type="entry name" value="DUF5998"/>
    <property type="match status" value="1"/>
</dbReference>
<organism evidence="1 2">
    <name type="scientific">Brevibacterium yomogidense</name>
    <dbReference type="NCBI Taxonomy" id="946573"/>
    <lineage>
        <taxon>Bacteria</taxon>
        <taxon>Bacillati</taxon>
        <taxon>Actinomycetota</taxon>
        <taxon>Actinomycetes</taxon>
        <taxon>Micrococcales</taxon>
        <taxon>Brevibacteriaceae</taxon>
        <taxon>Brevibacterium</taxon>
    </lineage>
</organism>
<protein>
    <recommendedName>
        <fullName evidence="3">Phosphodiesterase</fullName>
    </recommendedName>
</protein>
<evidence type="ECO:0000313" key="2">
    <source>
        <dbReference type="Proteomes" id="UP000196581"/>
    </source>
</evidence>
<dbReference type="AlphaFoldDB" id="A0A1X6XPN2"/>
<keyword evidence="2" id="KW-1185">Reference proteome</keyword>
<reference evidence="2" key="1">
    <citation type="submission" date="2017-02" db="EMBL/GenBank/DDBJ databases">
        <authorList>
            <person name="Dridi B."/>
        </authorList>
    </citation>
    <scope>NUCLEOTIDE SEQUENCE [LARGE SCALE GENOMIC DNA]</scope>
    <source>
        <strain evidence="2">B Co 03.10</strain>
    </source>
</reference>